<reference evidence="1 2" key="1">
    <citation type="submission" date="2020-08" db="EMBL/GenBank/DDBJ databases">
        <title>Genomic Encyclopedia of Type Strains, Phase III (KMG-III): the genomes of soil and plant-associated and newly described type strains.</title>
        <authorList>
            <person name="Whitman W."/>
        </authorList>
    </citation>
    <scope>NUCLEOTIDE SEQUENCE [LARGE SCALE GENOMIC DNA]</scope>
    <source>
        <strain evidence="1 2">CECT 3266</strain>
    </source>
</reference>
<evidence type="ECO:0000313" key="1">
    <source>
        <dbReference type="EMBL" id="MBB4891182.1"/>
    </source>
</evidence>
<gene>
    <name evidence="1" type="ORF">FHS39_000182</name>
</gene>
<dbReference type="AlphaFoldDB" id="A0A7W7PIK1"/>
<dbReference type="Proteomes" id="UP000556084">
    <property type="component" value="Unassembled WGS sequence"/>
</dbReference>
<proteinExistence type="predicted"/>
<name>A0A7W7PIK1_9ACTN</name>
<comment type="caution">
    <text evidence="1">The sequence shown here is derived from an EMBL/GenBank/DDBJ whole genome shotgun (WGS) entry which is preliminary data.</text>
</comment>
<evidence type="ECO:0000313" key="2">
    <source>
        <dbReference type="Proteomes" id="UP000556084"/>
    </source>
</evidence>
<protein>
    <submittedName>
        <fullName evidence="1">Uncharacterized protein</fullName>
    </submittedName>
</protein>
<sequence>MTNPELTDALEVAETAAYDRFLTLTISAGERFEDLLEKSIPEPAHILVISPYRFFESPDPSLVGRRKIMGMACNSTPTTLTEIRHFLGVMERTSAAEQGAFSDTFFEIAEEAGHLEYVDPRHGTRAVMDHLRDGLVWNQQAGPLDWGDQQIVPAGEISVLPIEIREFQEDLRLPLEGEITLRGYPILHSGTPSFSRADQARIHSRLWTMRDNAIKAVVEDGRITHLTALDAGAAPALEMLEQMFAVDSRYRIVWEIGHALNTALDILPGNHAMNEVYGGTEGCLHYGLGLTPFTQYHLDIISPDTRVVSDNGPSLIGHLDHPTVERVVSV</sequence>
<organism evidence="1 2">
    <name type="scientific">Streptomyces olivoverticillatus</name>
    <dbReference type="NCBI Taxonomy" id="66427"/>
    <lineage>
        <taxon>Bacteria</taxon>
        <taxon>Bacillati</taxon>
        <taxon>Actinomycetota</taxon>
        <taxon>Actinomycetes</taxon>
        <taxon>Kitasatosporales</taxon>
        <taxon>Streptomycetaceae</taxon>
        <taxon>Streptomyces</taxon>
    </lineage>
</organism>
<accession>A0A7W7PIK1</accession>
<dbReference type="RefSeq" id="WP_343069289.1">
    <property type="nucleotide sequence ID" value="NZ_JACHJH010000001.1"/>
</dbReference>
<dbReference type="EMBL" id="JACHJH010000001">
    <property type="protein sequence ID" value="MBB4891182.1"/>
    <property type="molecule type" value="Genomic_DNA"/>
</dbReference>
<keyword evidence="2" id="KW-1185">Reference proteome</keyword>